<organism evidence="2 3">
    <name type="scientific">Halolactibacillus alkaliphilus</name>
    <dbReference type="NCBI Taxonomy" id="442899"/>
    <lineage>
        <taxon>Bacteria</taxon>
        <taxon>Bacillati</taxon>
        <taxon>Bacillota</taxon>
        <taxon>Bacilli</taxon>
        <taxon>Bacillales</taxon>
        <taxon>Bacillaceae</taxon>
        <taxon>Halolactibacillus</taxon>
    </lineage>
</organism>
<comment type="caution">
    <text evidence="2">The sequence shown here is derived from an EMBL/GenBank/DDBJ whole genome shotgun (WGS) entry which is preliminary data.</text>
</comment>
<dbReference type="Proteomes" id="UP000321400">
    <property type="component" value="Unassembled WGS sequence"/>
</dbReference>
<dbReference type="EMBL" id="BJYE01000029">
    <property type="protein sequence ID" value="GEN57494.1"/>
    <property type="molecule type" value="Genomic_DNA"/>
</dbReference>
<keyword evidence="1" id="KW-0812">Transmembrane</keyword>
<feature type="transmembrane region" description="Helical" evidence="1">
    <location>
        <begin position="49"/>
        <end position="70"/>
    </location>
</feature>
<name>A0A511X3H2_9BACI</name>
<evidence type="ECO:0000313" key="3">
    <source>
        <dbReference type="Proteomes" id="UP000321400"/>
    </source>
</evidence>
<evidence type="ECO:0000313" key="2">
    <source>
        <dbReference type="EMBL" id="GEN57494.1"/>
    </source>
</evidence>
<dbReference type="STRING" id="442899.SAMN05720591_13028"/>
<evidence type="ECO:0000256" key="1">
    <source>
        <dbReference type="SAM" id="Phobius"/>
    </source>
</evidence>
<feature type="transmembrane region" description="Helical" evidence="1">
    <location>
        <begin position="146"/>
        <end position="165"/>
    </location>
</feature>
<keyword evidence="1" id="KW-1133">Transmembrane helix</keyword>
<keyword evidence="1" id="KW-0472">Membrane</keyword>
<dbReference type="RefSeq" id="WP_089803116.1">
    <property type="nucleotide sequence ID" value="NZ_BJYE01000029.1"/>
</dbReference>
<dbReference type="OrthoDB" id="2974300at2"/>
<accession>A0A511X3H2</accession>
<feature type="transmembrane region" description="Helical" evidence="1">
    <location>
        <begin position="122"/>
        <end position="140"/>
    </location>
</feature>
<protein>
    <submittedName>
        <fullName evidence="2">Uncharacterized protein</fullName>
    </submittedName>
</protein>
<reference evidence="2 3" key="1">
    <citation type="submission" date="2019-07" db="EMBL/GenBank/DDBJ databases">
        <title>Whole genome shotgun sequence of Halolactibacillus alkaliphilus NBRC 103919.</title>
        <authorList>
            <person name="Hosoyama A."/>
            <person name="Uohara A."/>
            <person name="Ohji S."/>
            <person name="Ichikawa N."/>
        </authorList>
    </citation>
    <scope>NUCLEOTIDE SEQUENCE [LARGE SCALE GENOMIC DNA]</scope>
    <source>
        <strain evidence="2 3">NBRC 103919</strain>
    </source>
</reference>
<dbReference type="AlphaFoldDB" id="A0A511X3H2"/>
<sequence>MKKIMTILMIGYIIVLFNIDVFGFDLLFDSVGYGLIAFSFHQYNQKQGMNLQLIYPIVGAILVLINTFAISDYLSDIATLSWVITRAFHLMTLLEIFKLLHSRATAHEDRGYIDGVTNLRKGYFVAFSLSFIVNLLVVFVQVEILAVIALALVVMLIVFEVMLLFRINKFRSLEVI</sequence>
<keyword evidence="3" id="KW-1185">Reference proteome</keyword>
<feature type="transmembrane region" description="Helical" evidence="1">
    <location>
        <begin position="6"/>
        <end position="28"/>
    </location>
</feature>
<gene>
    <name evidence="2" type="ORF">HAL01_19580</name>
</gene>
<proteinExistence type="predicted"/>